<proteinExistence type="predicted"/>
<protein>
    <submittedName>
        <fullName evidence="1">Uncharacterized protein</fullName>
    </submittedName>
</protein>
<accession>A0A4Z2G8K6</accession>
<dbReference type="AlphaFoldDB" id="A0A4Z2G8K6"/>
<comment type="caution">
    <text evidence="1">The sequence shown here is derived from an EMBL/GenBank/DDBJ whole genome shotgun (WGS) entry which is preliminary data.</text>
</comment>
<dbReference type="OrthoDB" id="10629802at2759"/>
<sequence length="159" mass="18865">MKTISGMKPRKMFSGFLKYLQRHSGSNTNKADLITTMENPSACARLQWLKRLRDTPNSMWMTPRITDIFILKELRKVSLLLAMFQICRGHMMIFYRVNSEWIRPVEHTRNRRVQLQNFIGIECLKPRANWMESRSETGHHTSAIRHFCVTSMLHRLSVW</sequence>
<organism evidence="1 2">
    <name type="scientific">Liparis tanakae</name>
    <name type="common">Tanaka's snailfish</name>
    <dbReference type="NCBI Taxonomy" id="230148"/>
    <lineage>
        <taxon>Eukaryota</taxon>
        <taxon>Metazoa</taxon>
        <taxon>Chordata</taxon>
        <taxon>Craniata</taxon>
        <taxon>Vertebrata</taxon>
        <taxon>Euteleostomi</taxon>
        <taxon>Actinopterygii</taxon>
        <taxon>Neopterygii</taxon>
        <taxon>Teleostei</taxon>
        <taxon>Neoteleostei</taxon>
        <taxon>Acanthomorphata</taxon>
        <taxon>Eupercaria</taxon>
        <taxon>Perciformes</taxon>
        <taxon>Cottioidei</taxon>
        <taxon>Cottales</taxon>
        <taxon>Liparidae</taxon>
        <taxon>Liparis</taxon>
    </lineage>
</organism>
<keyword evidence="2" id="KW-1185">Reference proteome</keyword>
<name>A0A4Z2G8K6_9TELE</name>
<evidence type="ECO:0000313" key="1">
    <source>
        <dbReference type="EMBL" id="TNN49591.1"/>
    </source>
</evidence>
<evidence type="ECO:0000313" key="2">
    <source>
        <dbReference type="Proteomes" id="UP000314294"/>
    </source>
</evidence>
<dbReference type="Proteomes" id="UP000314294">
    <property type="component" value="Unassembled WGS sequence"/>
</dbReference>
<reference evidence="1 2" key="1">
    <citation type="submission" date="2019-03" db="EMBL/GenBank/DDBJ databases">
        <title>First draft genome of Liparis tanakae, snailfish: a comprehensive survey of snailfish specific genes.</title>
        <authorList>
            <person name="Kim W."/>
            <person name="Song I."/>
            <person name="Jeong J.-H."/>
            <person name="Kim D."/>
            <person name="Kim S."/>
            <person name="Ryu S."/>
            <person name="Song J.Y."/>
            <person name="Lee S.K."/>
        </authorList>
    </citation>
    <scope>NUCLEOTIDE SEQUENCE [LARGE SCALE GENOMIC DNA]</scope>
    <source>
        <tissue evidence="1">Muscle</tissue>
    </source>
</reference>
<dbReference type="EMBL" id="SRLO01000649">
    <property type="protein sequence ID" value="TNN49591.1"/>
    <property type="molecule type" value="Genomic_DNA"/>
</dbReference>
<gene>
    <name evidence="1" type="ORF">EYF80_040209</name>
</gene>